<comment type="pathway">
    <text evidence="7">Carbohydrate metabolism; D-tagatose 6-phosphate degradation; D-glyceraldehyde 3-phosphate and glycerone phosphate from D-tagatose 6-phosphate: step 1/2.</text>
</comment>
<evidence type="ECO:0000256" key="5">
    <source>
        <dbReference type="ARBA" id="ARBA00022840"/>
    </source>
</evidence>
<comment type="similarity">
    <text evidence="1">Belongs to the carbohydrate kinase pfkB family.</text>
</comment>
<dbReference type="InterPro" id="IPR002173">
    <property type="entry name" value="Carboh/pur_kinase_PfkB_CS"/>
</dbReference>
<dbReference type="RefSeq" id="WP_135271338.1">
    <property type="nucleotide sequence ID" value="NZ_SRIB01000009.1"/>
</dbReference>
<name>A0A4Z0D4F3_9FIRM</name>
<dbReference type="OrthoDB" id="9801219at2"/>
<dbReference type="PANTHER" id="PTHR46566:SF1">
    <property type="entry name" value="1-PHOSPHOFRUCTOKINASE"/>
    <property type="match status" value="1"/>
</dbReference>
<comment type="catalytic activity">
    <reaction evidence="6 8">
        <text>beta-D-fructose 1-phosphate + ATP = beta-D-fructose 1,6-bisphosphate + ADP + H(+)</text>
        <dbReference type="Rhea" id="RHEA:14213"/>
        <dbReference type="ChEBI" id="CHEBI:15378"/>
        <dbReference type="ChEBI" id="CHEBI:30616"/>
        <dbReference type="ChEBI" id="CHEBI:32966"/>
        <dbReference type="ChEBI" id="CHEBI:138881"/>
        <dbReference type="ChEBI" id="CHEBI:456216"/>
        <dbReference type="EC" id="2.7.1.56"/>
    </reaction>
</comment>
<dbReference type="Gene3D" id="3.40.1190.20">
    <property type="match status" value="1"/>
</dbReference>
<comment type="caution">
    <text evidence="10">The sequence shown here is derived from an EMBL/GenBank/DDBJ whole genome shotgun (WGS) entry which is preliminary data.</text>
</comment>
<sequence length="310" mass="34147">MITTVTLNPAIDKTLILNELNLGKVNRVLRSRENIGGKGINVSKILSKLDDATSAITILGRDNLGYVKKLLNKANIDSIYYEVEGLTRTNTKVVDLKNNITTDINEIGFEIEQAIIPDIVEFIVSNLIKSDFIVLSGSLPKGVPSDIYSKIIENTKFNTKFVVDTEEEQLISVFKNSPYLIKPNIHELEDALNIELNSIEKIVTTCLDLIYRYGIENILVSMGGDGSILVSKEIVLKAEPVKVELRSTVGAGDSLVAGFIHGMLNYNMDKHKALKFGSACGTLAVSKDSIDDLTKMDIQDMAESIIIKQL</sequence>
<comment type="function">
    <text evidence="8">Catalyzes the ATP-dependent phosphorylation of fructose-l-phosphate to fructose-l,6-bisphosphate.</text>
</comment>
<organism evidence="10 11">
    <name type="scientific">Soehngenia longivitae</name>
    <dbReference type="NCBI Taxonomy" id="2562294"/>
    <lineage>
        <taxon>Bacteria</taxon>
        <taxon>Bacillati</taxon>
        <taxon>Bacillota</taxon>
        <taxon>Tissierellia</taxon>
        <taxon>Tissierellales</taxon>
        <taxon>Tissierellaceae</taxon>
        <taxon>Soehngenia</taxon>
    </lineage>
</organism>
<dbReference type="PIRSF" id="PIRSF000535">
    <property type="entry name" value="1PFK/6PFK/LacC"/>
    <property type="match status" value="1"/>
</dbReference>
<dbReference type="EMBL" id="SRIB01000009">
    <property type="protein sequence ID" value="TFZ39786.1"/>
    <property type="molecule type" value="Genomic_DNA"/>
</dbReference>
<evidence type="ECO:0000256" key="6">
    <source>
        <dbReference type="ARBA" id="ARBA00047745"/>
    </source>
</evidence>
<protein>
    <recommendedName>
        <fullName evidence="7">Tagatose-6-phosphate kinase</fullName>
        <ecNumber evidence="7">2.7.1.144</ecNumber>
    </recommendedName>
</protein>
<dbReference type="GO" id="GO:0005524">
    <property type="term" value="F:ATP binding"/>
    <property type="evidence" value="ECO:0007669"/>
    <property type="project" value="UniProtKB-UniRule"/>
</dbReference>
<reference evidence="10 11" key="1">
    <citation type="submission" date="2019-03" db="EMBL/GenBank/DDBJ databases">
        <title>Draft genome sequence data and analysis of a Fermenting Bacterium, Soehngenia longevitae strain 1933PT, isolated from petroleum reservoir in Azerbaijan.</title>
        <authorList>
            <person name="Grouzdev D.S."/>
            <person name="Bidzhieva S.K."/>
            <person name="Sokolova D.S."/>
            <person name="Tourova T.P."/>
            <person name="Poltaraus A.B."/>
            <person name="Nazina T.N."/>
        </authorList>
    </citation>
    <scope>NUCLEOTIDE SEQUENCE [LARGE SCALE GENOMIC DNA]</scope>
    <source>
        <strain evidence="10 11">1933P</strain>
    </source>
</reference>
<dbReference type="GO" id="GO:0005988">
    <property type="term" value="P:lactose metabolic process"/>
    <property type="evidence" value="ECO:0007669"/>
    <property type="project" value="UniProtKB-KW"/>
</dbReference>
<evidence type="ECO:0000256" key="8">
    <source>
        <dbReference type="RuleBase" id="RU369061"/>
    </source>
</evidence>
<dbReference type="SUPFAM" id="SSF53613">
    <property type="entry name" value="Ribokinase-like"/>
    <property type="match status" value="1"/>
</dbReference>
<dbReference type="GO" id="GO:0009024">
    <property type="term" value="F:tagatose-6-phosphate kinase activity"/>
    <property type="evidence" value="ECO:0007669"/>
    <property type="project" value="UniProtKB-EC"/>
</dbReference>
<dbReference type="PANTHER" id="PTHR46566">
    <property type="entry name" value="1-PHOSPHOFRUCTOKINASE-RELATED"/>
    <property type="match status" value="1"/>
</dbReference>
<evidence type="ECO:0000256" key="3">
    <source>
        <dbReference type="ARBA" id="ARBA00022741"/>
    </source>
</evidence>
<keyword evidence="5 7" id="KW-0067">ATP-binding</keyword>
<evidence type="ECO:0000313" key="11">
    <source>
        <dbReference type="Proteomes" id="UP000298381"/>
    </source>
</evidence>
<accession>A0A4Z0D4F3</accession>
<comment type="catalytic activity">
    <reaction evidence="7">
        <text>D-tagatofuranose 6-phosphate + ATP = D-tagatofuranose 1,6-bisphosphate + ADP + H(+)</text>
        <dbReference type="Rhea" id="RHEA:12420"/>
        <dbReference type="ChEBI" id="CHEBI:15378"/>
        <dbReference type="ChEBI" id="CHEBI:30616"/>
        <dbReference type="ChEBI" id="CHEBI:58694"/>
        <dbReference type="ChEBI" id="CHEBI:58695"/>
        <dbReference type="ChEBI" id="CHEBI:456216"/>
        <dbReference type="EC" id="2.7.1.144"/>
    </reaction>
</comment>
<comment type="similarity">
    <text evidence="7">Belongs to the carbohydrate kinase PfkB family. LacC subfamily.</text>
</comment>
<dbReference type="GO" id="GO:2001059">
    <property type="term" value="P:D-tagatose 6-phosphate catabolic process"/>
    <property type="evidence" value="ECO:0007669"/>
    <property type="project" value="UniProtKB-UniPathway"/>
</dbReference>
<dbReference type="UniPathway" id="UPA00704">
    <property type="reaction ID" value="UER00715"/>
</dbReference>
<dbReference type="FunFam" id="3.40.1190.20:FF:000001">
    <property type="entry name" value="Phosphofructokinase"/>
    <property type="match status" value="1"/>
</dbReference>
<evidence type="ECO:0000256" key="2">
    <source>
        <dbReference type="ARBA" id="ARBA00022679"/>
    </source>
</evidence>
<dbReference type="InterPro" id="IPR029056">
    <property type="entry name" value="Ribokinase-like"/>
</dbReference>
<dbReference type="GO" id="GO:0044281">
    <property type="term" value="P:small molecule metabolic process"/>
    <property type="evidence" value="ECO:0007669"/>
    <property type="project" value="UniProtKB-ARBA"/>
</dbReference>
<dbReference type="InterPro" id="IPR017583">
    <property type="entry name" value="Tagatose/fructose_Pkinase"/>
</dbReference>
<dbReference type="GO" id="GO:0005829">
    <property type="term" value="C:cytosol"/>
    <property type="evidence" value="ECO:0007669"/>
    <property type="project" value="TreeGrafter"/>
</dbReference>
<dbReference type="PROSITE" id="PS00584">
    <property type="entry name" value="PFKB_KINASES_2"/>
    <property type="match status" value="1"/>
</dbReference>
<keyword evidence="4 8" id="KW-0418">Kinase</keyword>
<dbReference type="NCBIfam" id="TIGR03168">
    <property type="entry name" value="1-PFK"/>
    <property type="match status" value="1"/>
</dbReference>
<dbReference type="NCBIfam" id="TIGR03828">
    <property type="entry name" value="pfkB"/>
    <property type="match status" value="1"/>
</dbReference>
<dbReference type="EC" id="2.7.1.144" evidence="7"/>
<feature type="domain" description="Carbohydrate kinase PfkB" evidence="9">
    <location>
        <begin position="7"/>
        <end position="288"/>
    </location>
</feature>
<dbReference type="Proteomes" id="UP000298381">
    <property type="component" value="Unassembled WGS sequence"/>
</dbReference>
<keyword evidence="2 7" id="KW-0808">Transferase</keyword>
<evidence type="ECO:0000256" key="1">
    <source>
        <dbReference type="ARBA" id="ARBA00005380"/>
    </source>
</evidence>
<keyword evidence="11" id="KW-1185">Reference proteome</keyword>
<evidence type="ECO:0000313" key="10">
    <source>
        <dbReference type="EMBL" id="TFZ39786.1"/>
    </source>
</evidence>
<dbReference type="InterPro" id="IPR022463">
    <property type="entry name" value="1-PFruKinase"/>
</dbReference>
<dbReference type="Pfam" id="PF00294">
    <property type="entry name" value="PfkB"/>
    <property type="match status" value="1"/>
</dbReference>
<dbReference type="GO" id="GO:0008662">
    <property type="term" value="F:1-phosphofructokinase activity"/>
    <property type="evidence" value="ECO:0007669"/>
    <property type="project" value="UniProtKB-UniRule"/>
</dbReference>
<evidence type="ECO:0000256" key="4">
    <source>
        <dbReference type="ARBA" id="ARBA00022777"/>
    </source>
</evidence>
<dbReference type="InterPro" id="IPR011611">
    <property type="entry name" value="PfkB_dom"/>
</dbReference>
<dbReference type="CDD" id="cd01164">
    <property type="entry name" value="FruK_PfkB_like"/>
    <property type="match status" value="1"/>
</dbReference>
<keyword evidence="7" id="KW-0423">Lactose metabolism</keyword>
<gene>
    <name evidence="10" type="primary">pfkB</name>
    <name evidence="10" type="ORF">E4100_07060</name>
</gene>
<proteinExistence type="inferred from homology"/>
<evidence type="ECO:0000256" key="7">
    <source>
        <dbReference type="PIRNR" id="PIRNR000535"/>
    </source>
</evidence>
<evidence type="ECO:0000259" key="9">
    <source>
        <dbReference type="Pfam" id="PF00294"/>
    </source>
</evidence>
<keyword evidence="3 7" id="KW-0547">Nucleotide-binding</keyword>
<dbReference type="AlphaFoldDB" id="A0A4Z0D4F3"/>
<dbReference type="GO" id="GO:0016052">
    <property type="term" value="P:carbohydrate catabolic process"/>
    <property type="evidence" value="ECO:0007669"/>
    <property type="project" value="UniProtKB-ARBA"/>
</dbReference>